<dbReference type="HOGENOM" id="CLU_534152_0_0_1"/>
<dbReference type="InParanoid" id="A0A0C2X4B2"/>
<sequence length="510" mass="58244">MSCVSYYHLPVANRVPFELWSMISSEFSVKELAKYCGISRALFEISMEKLYCGLKVCSSDWPWCERFEEALSNPIVASRIRNLRLDMRSALHMTRPEVHEEHCRRRGKDAVRYSDEDMFRDIINGFECIQTLSLCSCQVQRDCLKTPFLAQTSRLAKAFVGLLPKLKILNLQVHPETFIELVESSIGTSPSTVLQLQEISISIDSSLYNSSARFSQALTKLISQVSHSLTSLKVVAPCDNVHLPNVFFPFLGRTSFPRLSKVWLALHTRPHYASMPNLSGVNLFLRNHAAQLRELHLTFFQRGMLTLAGPSLLQWYQACFQDIPTSASLTNLWLGSCHPDEVVPLYTSVLGPVYSSVSSLVCVRAQLEHEQIESLLSLPSCSQLKSLVLYVKGVLTRKLAELVAEKCPELEQLSIRYDRNTYRQEALFQDVFKSQPWRPLEEEDDMTDVWAHKVFLIWPQATYMKLARASRVQYVNQLTPADMQVYGYTCETCSKPEEEESTKRNQCVVQ</sequence>
<proteinExistence type="predicted"/>
<dbReference type="Proteomes" id="UP000054549">
    <property type="component" value="Unassembled WGS sequence"/>
</dbReference>
<dbReference type="AlphaFoldDB" id="A0A0C2X4B2"/>
<dbReference type="InterPro" id="IPR032675">
    <property type="entry name" value="LRR_dom_sf"/>
</dbReference>
<keyword evidence="2" id="KW-1185">Reference proteome</keyword>
<accession>A0A0C2X4B2</accession>
<evidence type="ECO:0000313" key="2">
    <source>
        <dbReference type="Proteomes" id="UP000054549"/>
    </source>
</evidence>
<dbReference type="SUPFAM" id="SSF52047">
    <property type="entry name" value="RNI-like"/>
    <property type="match status" value="1"/>
</dbReference>
<dbReference type="OrthoDB" id="2915292at2759"/>
<gene>
    <name evidence="1" type="ORF">M378DRAFT_195897</name>
</gene>
<reference evidence="1 2" key="1">
    <citation type="submission" date="2014-04" db="EMBL/GenBank/DDBJ databases">
        <title>Evolutionary Origins and Diversification of the Mycorrhizal Mutualists.</title>
        <authorList>
            <consortium name="DOE Joint Genome Institute"/>
            <consortium name="Mycorrhizal Genomics Consortium"/>
            <person name="Kohler A."/>
            <person name="Kuo A."/>
            <person name="Nagy L.G."/>
            <person name="Floudas D."/>
            <person name="Copeland A."/>
            <person name="Barry K.W."/>
            <person name="Cichocki N."/>
            <person name="Veneault-Fourrey C."/>
            <person name="LaButti K."/>
            <person name="Lindquist E.A."/>
            <person name="Lipzen A."/>
            <person name="Lundell T."/>
            <person name="Morin E."/>
            <person name="Murat C."/>
            <person name="Riley R."/>
            <person name="Ohm R."/>
            <person name="Sun H."/>
            <person name="Tunlid A."/>
            <person name="Henrissat B."/>
            <person name="Grigoriev I.V."/>
            <person name="Hibbett D.S."/>
            <person name="Martin F."/>
        </authorList>
    </citation>
    <scope>NUCLEOTIDE SEQUENCE [LARGE SCALE GENOMIC DNA]</scope>
    <source>
        <strain evidence="1 2">Koide BX008</strain>
    </source>
</reference>
<name>A0A0C2X4B2_AMAMK</name>
<dbReference type="EMBL" id="KN818226">
    <property type="protein sequence ID" value="KIL69077.1"/>
    <property type="molecule type" value="Genomic_DNA"/>
</dbReference>
<evidence type="ECO:0008006" key="3">
    <source>
        <dbReference type="Google" id="ProtNLM"/>
    </source>
</evidence>
<organism evidence="1 2">
    <name type="scientific">Amanita muscaria (strain Koide BX008)</name>
    <dbReference type="NCBI Taxonomy" id="946122"/>
    <lineage>
        <taxon>Eukaryota</taxon>
        <taxon>Fungi</taxon>
        <taxon>Dikarya</taxon>
        <taxon>Basidiomycota</taxon>
        <taxon>Agaricomycotina</taxon>
        <taxon>Agaricomycetes</taxon>
        <taxon>Agaricomycetidae</taxon>
        <taxon>Agaricales</taxon>
        <taxon>Pluteineae</taxon>
        <taxon>Amanitaceae</taxon>
        <taxon>Amanita</taxon>
    </lineage>
</organism>
<dbReference type="Gene3D" id="3.80.10.10">
    <property type="entry name" value="Ribonuclease Inhibitor"/>
    <property type="match status" value="1"/>
</dbReference>
<evidence type="ECO:0000313" key="1">
    <source>
        <dbReference type="EMBL" id="KIL69077.1"/>
    </source>
</evidence>
<protein>
    <recommendedName>
        <fullName evidence="3">F-box domain-containing protein</fullName>
    </recommendedName>
</protein>